<feature type="domain" description="Thioredoxin" evidence="1">
    <location>
        <begin position="39"/>
        <end position="138"/>
    </location>
</feature>
<dbReference type="OrthoDB" id="5181746at2"/>
<dbReference type="KEGG" id="ahe:Arch_0376"/>
<protein>
    <submittedName>
        <fullName evidence="2">Thioredoxin domain protein</fullName>
    </submittedName>
</protein>
<dbReference type="InterPro" id="IPR011990">
    <property type="entry name" value="TPR-like_helical_dom_sf"/>
</dbReference>
<evidence type="ECO:0000259" key="1">
    <source>
        <dbReference type="Pfam" id="PF00085"/>
    </source>
</evidence>
<dbReference type="Gene3D" id="3.40.30.10">
    <property type="entry name" value="Glutaredoxin"/>
    <property type="match status" value="1"/>
</dbReference>
<sequence length="310" mass="32699">MNMPGFGGVYDLSTLKKEPETPQAPVDTGNTIPGPWVTEAAEANLQHVVQTSMSLPVLFVFMAPESEHSQTLVQNFTEVVNAHAGKIQLAVVDASVERGIAQAFGVNAVPTAIALLQGQPVPLFQGLPDMDSLTTTVTKLLDAAAQYGLTGVLDGDPDGTPPEPEIPPLHKEGLEALEAGNLEGAYAAYSAAIKENPGDSEAITALHQVELLQRVKAINPDGSPLEAQSILHAAASAPFTDVDAHLKAADLELSFGRADAAFARLLEVVKATSADDRDKARTRLLSLFDVVGQHSDLVSQTRKALTNALF</sequence>
<dbReference type="RefSeq" id="WP_013169629.1">
    <property type="nucleotide sequence ID" value="NC_014218.1"/>
</dbReference>
<accession>D7BMI2</accession>
<dbReference type="Pfam" id="PF00085">
    <property type="entry name" value="Thioredoxin"/>
    <property type="match status" value="1"/>
</dbReference>
<dbReference type="EMBL" id="CP002045">
    <property type="protein sequence ID" value="ADH92131.1"/>
    <property type="molecule type" value="Genomic_DNA"/>
</dbReference>
<dbReference type="STRING" id="644284.Arch_0376"/>
<reference evidence="2 3" key="1">
    <citation type="journal article" date="2010" name="Stand. Genomic Sci.">
        <title>Complete genome sequence of Arcanobacterium haemolyticum type strain (11018).</title>
        <authorList>
            <person name="Yasawong M."/>
            <person name="Teshima H."/>
            <person name="Lapidus A."/>
            <person name="Nolan M."/>
            <person name="Lucas S."/>
            <person name="Glavina Del Rio T."/>
            <person name="Tice H."/>
            <person name="Cheng J."/>
            <person name="Bruce D."/>
            <person name="Detter C."/>
            <person name="Tapia R."/>
            <person name="Han C."/>
            <person name="Goodwin L."/>
            <person name="Pitluck S."/>
            <person name="Liolios K."/>
            <person name="Ivanova N."/>
            <person name="Mavromatis K."/>
            <person name="Mikhailova N."/>
            <person name="Pati A."/>
            <person name="Chen A."/>
            <person name="Palaniappan K."/>
            <person name="Land M."/>
            <person name="Hauser L."/>
            <person name="Chang Y."/>
            <person name="Jeffries C."/>
            <person name="Rohde M."/>
            <person name="Sikorski J."/>
            <person name="Pukall R."/>
            <person name="Goker M."/>
            <person name="Woyke T."/>
            <person name="Bristow J."/>
            <person name="Eisen J."/>
            <person name="Markowitz V."/>
            <person name="Hugenholtz P."/>
            <person name="Kyrpides N."/>
            <person name="Klenk H."/>
        </authorList>
    </citation>
    <scope>NUCLEOTIDE SEQUENCE [LARGE SCALE GENOMIC DNA]</scope>
    <source>
        <strain evidence="3">ATCC 9345 / DSM 20595 / CCUG 17215 / LMG 16163 / NBRC 15585 / NCTC 8452 / 11018</strain>
    </source>
</reference>
<dbReference type="SUPFAM" id="SSF48452">
    <property type="entry name" value="TPR-like"/>
    <property type="match status" value="1"/>
</dbReference>
<evidence type="ECO:0000313" key="3">
    <source>
        <dbReference type="Proteomes" id="UP000000376"/>
    </source>
</evidence>
<keyword evidence="3" id="KW-1185">Reference proteome</keyword>
<dbReference type="eggNOG" id="COG3118">
    <property type="taxonomic scope" value="Bacteria"/>
</dbReference>
<dbReference type="AlphaFoldDB" id="D7BMI2"/>
<dbReference type="SUPFAM" id="SSF52833">
    <property type="entry name" value="Thioredoxin-like"/>
    <property type="match status" value="1"/>
</dbReference>
<dbReference type="Pfam" id="PF14561">
    <property type="entry name" value="TPR_20"/>
    <property type="match status" value="1"/>
</dbReference>
<gene>
    <name evidence="2" type="ordered locus">Arch_0376</name>
</gene>
<dbReference type="InterPro" id="IPR036249">
    <property type="entry name" value="Thioredoxin-like_sf"/>
</dbReference>
<dbReference type="HOGENOM" id="CLU_046120_0_0_11"/>
<dbReference type="GO" id="GO:0006950">
    <property type="term" value="P:response to stress"/>
    <property type="evidence" value="ECO:0007669"/>
    <property type="project" value="UniProtKB-ARBA"/>
</dbReference>
<evidence type="ECO:0000313" key="2">
    <source>
        <dbReference type="EMBL" id="ADH92131.1"/>
    </source>
</evidence>
<dbReference type="InterPro" id="IPR013766">
    <property type="entry name" value="Thioredoxin_domain"/>
</dbReference>
<dbReference type="CDD" id="cd02956">
    <property type="entry name" value="ybbN"/>
    <property type="match status" value="1"/>
</dbReference>
<dbReference type="Gene3D" id="1.25.40.10">
    <property type="entry name" value="Tetratricopeptide repeat domain"/>
    <property type="match status" value="1"/>
</dbReference>
<organism evidence="2 3">
    <name type="scientific">Arcanobacterium haemolyticum (strain ATCC 9345 / DSM 20595 / CCM 5947 / CCUG 17215 / LMG 16163 / NBRC 15585 / NCTC 8452 / 11018)</name>
    <dbReference type="NCBI Taxonomy" id="644284"/>
    <lineage>
        <taxon>Bacteria</taxon>
        <taxon>Bacillati</taxon>
        <taxon>Actinomycetota</taxon>
        <taxon>Actinomycetes</taxon>
        <taxon>Actinomycetales</taxon>
        <taxon>Actinomycetaceae</taxon>
        <taxon>Arcanobacterium</taxon>
    </lineage>
</organism>
<name>D7BMI2_ARCHD</name>
<proteinExistence type="predicted"/>
<dbReference type="Proteomes" id="UP000000376">
    <property type="component" value="Chromosome"/>
</dbReference>